<proteinExistence type="predicted"/>
<keyword evidence="3" id="KW-1185">Reference proteome</keyword>
<gene>
    <name evidence="2" type="ORF">CDN99_24175</name>
</gene>
<dbReference type="EMBL" id="NIOF01000016">
    <property type="protein sequence ID" value="OWQ84396.1"/>
    <property type="molecule type" value="Genomic_DNA"/>
</dbReference>
<organism evidence="2 3">
    <name type="scientific">Roseateles aquatilis</name>
    <dbReference type="NCBI Taxonomy" id="431061"/>
    <lineage>
        <taxon>Bacteria</taxon>
        <taxon>Pseudomonadati</taxon>
        <taxon>Pseudomonadota</taxon>
        <taxon>Betaproteobacteria</taxon>
        <taxon>Burkholderiales</taxon>
        <taxon>Sphaerotilaceae</taxon>
        <taxon>Roseateles</taxon>
    </lineage>
</organism>
<dbReference type="InterPro" id="IPR045361">
    <property type="entry name" value="CIS_tube_prot_N"/>
</dbReference>
<dbReference type="RefSeq" id="WP_088387633.1">
    <property type="nucleotide sequence ID" value="NZ_NIOF01000016.1"/>
</dbReference>
<dbReference type="OrthoDB" id="9815939at2"/>
<comment type="caution">
    <text evidence="2">The sequence shown here is derived from an EMBL/GenBank/DDBJ whole genome shotgun (WGS) entry which is preliminary data.</text>
</comment>
<name>A0A246IW45_9BURK</name>
<evidence type="ECO:0000259" key="1">
    <source>
        <dbReference type="Pfam" id="PF19266"/>
    </source>
</evidence>
<evidence type="ECO:0000313" key="3">
    <source>
        <dbReference type="Proteomes" id="UP000197468"/>
    </source>
</evidence>
<reference evidence="2 3" key="1">
    <citation type="journal article" date="2008" name="Int. J. Syst. Evol. Microbiol.">
        <title>Description of Roseateles aquatilis sp. nov. and Roseateles terrae sp. nov., in the class Betaproteobacteria, and emended description of the genus Roseateles.</title>
        <authorList>
            <person name="Gomila M."/>
            <person name="Bowien B."/>
            <person name="Falsen E."/>
            <person name="Moore E.R."/>
            <person name="Lalucat J."/>
        </authorList>
    </citation>
    <scope>NUCLEOTIDE SEQUENCE [LARGE SCALE GENOMIC DNA]</scope>
    <source>
        <strain evidence="2 3">CCUG 48205</strain>
    </source>
</reference>
<protein>
    <recommendedName>
        <fullName evidence="1">Contractile injection system tube protein N-terminal domain-containing protein</fullName>
    </recommendedName>
</protein>
<accession>A0A246IW45</accession>
<feature type="domain" description="Contractile injection system tube protein N-terminal" evidence="1">
    <location>
        <begin position="23"/>
        <end position="156"/>
    </location>
</feature>
<sequence>MAKQPLTLTALQLNKNGPPTPIKGKTYQLMINPSEFSHQRSICYNTRKTMGQTSNPARFAAMNPDSIAFSVIFDGTGVIPSRPDQPSDVTGQIETMCAVVYDYESEDHEPHHLRVAWGTLSFDCRLKSFDTQYTLFKSSGAPLRAKVDLALTGFATYSLANYKANRASPDLSHSVLVVDGDTLPLLCLRIYGDARYYPEVAAFNGLTEFRRLAPGSRLHFPPLS</sequence>
<dbReference type="Proteomes" id="UP000197468">
    <property type="component" value="Unassembled WGS sequence"/>
</dbReference>
<evidence type="ECO:0000313" key="2">
    <source>
        <dbReference type="EMBL" id="OWQ84396.1"/>
    </source>
</evidence>
<dbReference type="Pfam" id="PF19266">
    <property type="entry name" value="CIS_tube"/>
    <property type="match status" value="1"/>
</dbReference>
<dbReference type="AlphaFoldDB" id="A0A246IW45"/>